<feature type="region of interest" description="Disordered" evidence="1">
    <location>
        <begin position="1"/>
        <end position="36"/>
    </location>
</feature>
<evidence type="ECO:0000313" key="3">
    <source>
        <dbReference type="Proteomes" id="UP000059680"/>
    </source>
</evidence>
<evidence type="ECO:0000256" key="1">
    <source>
        <dbReference type="SAM" id="MobiDB-lite"/>
    </source>
</evidence>
<gene>
    <name evidence="2" type="ordered locus">Os01g0320700</name>
    <name evidence="2" type="ORF">OSNPB_010320700</name>
</gene>
<dbReference type="AlphaFoldDB" id="A0A0N7KCV1"/>
<reference evidence="2 3" key="2">
    <citation type="journal article" date="2013" name="Plant Cell Physiol.">
        <title>Rice Annotation Project Database (RAP-DB): an integrative and interactive database for rice genomics.</title>
        <authorList>
            <person name="Sakai H."/>
            <person name="Lee S.S."/>
            <person name="Tanaka T."/>
            <person name="Numa H."/>
            <person name="Kim J."/>
            <person name="Kawahara Y."/>
            <person name="Wakimoto H."/>
            <person name="Yang C.C."/>
            <person name="Iwamoto M."/>
            <person name="Abe T."/>
            <person name="Yamada Y."/>
            <person name="Muto A."/>
            <person name="Inokuchi H."/>
            <person name="Ikemura T."/>
            <person name="Matsumoto T."/>
            <person name="Sasaki T."/>
            <person name="Itoh T."/>
        </authorList>
    </citation>
    <scope>NUCLEOTIDE SEQUENCE [LARGE SCALE GENOMIC DNA]</scope>
    <source>
        <strain evidence="3">cv. Nipponbare</strain>
    </source>
</reference>
<reference evidence="2 3" key="3">
    <citation type="journal article" date="2013" name="Rice">
        <title>Improvement of the Oryza sativa Nipponbare reference genome using next generation sequence and optical map data.</title>
        <authorList>
            <person name="Kawahara Y."/>
            <person name="de la Bastide M."/>
            <person name="Hamilton J.P."/>
            <person name="Kanamori H."/>
            <person name="McCombie W.R."/>
            <person name="Ouyang S."/>
            <person name="Schwartz D.C."/>
            <person name="Tanaka T."/>
            <person name="Wu J."/>
            <person name="Zhou S."/>
            <person name="Childs K.L."/>
            <person name="Davidson R.M."/>
            <person name="Lin H."/>
            <person name="Quesada-Ocampo L."/>
            <person name="Vaillancourt B."/>
            <person name="Sakai H."/>
            <person name="Lee S.S."/>
            <person name="Kim J."/>
            <person name="Numa H."/>
            <person name="Itoh T."/>
            <person name="Buell C.R."/>
            <person name="Matsumoto T."/>
        </authorList>
    </citation>
    <scope>NUCLEOTIDE SEQUENCE [LARGE SCALE GENOMIC DNA]</scope>
    <source>
        <strain evidence="3">cv. Nipponbare</strain>
    </source>
</reference>
<feature type="non-terminal residue" evidence="2">
    <location>
        <position position="1"/>
    </location>
</feature>
<dbReference type="Proteomes" id="UP000059680">
    <property type="component" value="Chromosome 1"/>
</dbReference>
<dbReference type="Gramene" id="Os01t0320700-01">
    <property type="protein sequence ID" value="Os01t0320700-01"/>
    <property type="gene ID" value="Os01g0320700"/>
</dbReference>
<protein>
    <submittedName>
        <fullName evidence="2">Os01g0320700 protein</fullName>
    </submittedName>
</protein>
<dbReference type="PaxDb" id="39947-A0A0N7KCV1"/>
<dbReference type="EMBL" id="AP014957">
    <property type="protein sequence ID" value="BAS71841.1"/>
    <property type="molecule type" value="Genomic_DNA"/>
</dbReference>
<accession>A0A0N7KCV1</accession>
<reference evidence="3" key="1">
    <citation type="journal article" date="2005" name="Nature">
        <title>The map-based sequence of the rice genome.</title>
        <authorList>
            <consortium name="International rice genome sequencing project (IRGSP)"/>
            <person name="Matsumoto T."/>
            <person name="Wu J."/>
            <person name="Kanamori H."/>
            <person name="Katayose Y."/>
            <person name="Fujisawa M."/>
            <person name="Namiki N."/>
            <person name="Mizuno H."/>
            <person name="Yamamoto K."/>
            <person name="Antonio B.A."/>
            <person name="Baba T."/>
            <person name="Sakata K."/>
            <person name="Nagamura Y."/>
            <person name="Aoki H."/>
            <person name="Arikawa K."/>
            <person name="Arita K."/>
            <person name="Bito T."/>
            <person name="Chiden Y."/>
            <person name="Fujitsuka N."/>
            <person name="Fukunaka R."/>
            <person name="Hamada M."/>
            <person name="Harada C."/>
            <person name="Hayashi A."/>
            <person name="Hijishita S."/>
            <person name="Honda M."/>
            <person name="Hosokawa S."/>
            <person name="Ichikawa Y."/>
            <person name="Idonuma A."/>
            <person name="Iijima M."/>
            <person name="Ikeda M."/>
            <person name="Ikeno M."/>
            <person name="Ito K."/>
            <person name="Ito S."/>
            <person name="Ito T."/>
            <person name="Ito Y."/>
            <person name="Ito Y."/>
            <person name="Iwabuchi A."/>
            <person name="Kamiya K."/>
            <person name="Karasawa W."/>
            <person name="Kurita K."/>
            <person name="Katagiri S."/>
            <person name="Kikuta A."/>
            <person name="Kobayashi H."/>
            <person name="Kobayashi N."/>
            <person name="Machita K."/>
            <person name="Maehara T."/>
            <person name="Masukawa M."/>
            <person name="Mizubayashi T."/>
            <person name="Mukai Y."/>
            <person name="Nagasaki H."/>
            <person name="Nagata Y."/>
            <person name="Naito S."/>
            <person name="Nakashima M."/>
            <person name="Nakama Y."/>
            <person name="Nakamichi Y."/>
            <person name="Nakamura M."/>
            <person name="Meguro A."/>
            <person name="Negishi M."/>
            <person name="Ohta I."/>
            <person name="Ohta T."/>
            <person name="Okamoto M."/>
            <person name="Ono N."/>
            <person name="Saji S."/>
            <person name="Sakaguchi M."/>
            <person name="Sakai K."/>
            <person name="Shibata M."/>
            <person name="Shimokawa T."/>
            <person name="Song J."/>
            <person name="Takazaki Y."/>
            <person name="Terasawa K."/>
            <person name="Tsugane M."/>
            <person name="Tsuji K."/>
            <person name="Ueda S."/>
            <person name="Waki K."/>
            <person name="Yamagata H."/>
            <person name="Yamamoto M."/>
            <person name="Yamamoto S."/>
            <person name="Yamane H."/>
            <person name="Yoshiki S."/>
            <person name="Yoshihara R."/>
            <person name="Yukawa K."/>
            <person name="Zhong H."/>
            <person name="Yano M."/>
            <person name="Yuan Q."/>
            <person name="Ouyang S."/>
            <person name="Liu J."/>
            <person name="Jones K.M."/>
            <person name="Gansberger K."/>
            <person name="Moffat K."/>
            <person name="Hill J."/>
            <person name="Bera J."/>
            <person name="Fadrosh D."/>
            <person name="Jin S."/>
            <person name="Johri S."/>
            <person name="Kim M."/>
            <person name="Overton L."/>
            <person name="Reardon M."/>
            <person name="Tsitrin T."/>
            <person name="Vuong H."/>
            <person name="Weaver B."/>
            <person name="Ciecko A."/>
            <person name="Tallon L."/>
            <person name="Jackson J."/>
            <person name="Pai G."/>
            <person name="Aken S.V."/>
            <person name="Utterback T."/>
            <person name="Reidmuller S."/>
            <person name="Feldblyum T."/>
            <person name="Hsiao J."/>
            <person name="Zismann V."/>
            <person name="Iobst S."/>
            <person name="de Vazeille A.R."/>
            <person name="Buell C.R."/>
            <person name="Ying K."/>
            <person name="Li Y."/>
            <person name="Lu T."/>
            <person name="Huang Y."/>
            <person name="Zhao Q."/>
            <person name="Feng Q."/>
            <person name="Zhang L."/>
            <person name="Zhu J."/>
            <person name="Weng Q."/>
            <person name="Mu J."/>
            <person name="Lu Y."/>
            <person name="Fan D."/>
            <person name="Liu Y."/>
            <person name="Guan J."/>
            <person name="Zhang Y."/>
            <person name="Yu S."/>
            <person name="Liu X."/>
            <person name="Zhang Y."/>
            <person name="Hong G."/>
            <person name="Han B."/>
            <person name="Choisne N."/>
            <person name="Demange N."/>
            <person name="Orjeda G."/>
            <person name="Samain S."/>
            <person name="Cattolico L."/>
            <person name="Pelletier E."/>
            <person name="Couloux A."/>
            <person name="Segurens B."/>
            <person name="Wincker P."/>
            <person name="D'Hont A."/>
            <person name="Scarpelli C."/>
            <person name="Weissenbach J."/>
            <person name="Salanoubat M."/>
            <person name="Quetier F."/>
            <person name="Yu Y."/>
            <person name="Kim H.R."/>
            <person name="Rambo T."/>
            <person name="Currie J."/>
            <person name="Collura K."/>
            <person name="Luo M."/>
            <person name="Yang T."/>
            <person name="Ammiraju J.S.S."/>
            <person name="Engler F."/>
            <person name="Soderlund C."/>
            <person name="Wing R.A."/>
            <person name="Palmer L.E."/>
            <person name="de la Bastide M."/>
            <person name="Spiegel L."/>
            <person name="Nascimento L."/>
            <person name="Zutavern T."/>
            <person name="O'Shaughnessy A."/>
            <person name="Dike S."/>
            <person name="Dedhia N."/>
            <person name="Preston R."/>
            <person name="Balija V."/>
            <person name="McCombie W.R."/>
            <person name="Chow T."/>
            <person name="Chen H."/>
            <person name="Chung M."/>
            <person name="Chen C."/>
            <person name="Shaw J."/>
            <person name="Wu H."/>
            <person name="Hsiao K."/>
            <person name="Chao Y."/>
            <person name="Chu M."/>
            <person name="Cheng C."/>
            <person name="Hour A."/>
            <person name="Lee P."/>
            <person name="Lin S."/>
            <person name="Lin Y."/>
            <person name="Liou J."/>
            <person name="Liu S."/>
            <person name="Hsing Y."/>
            <person name="Raghuvanshi S."/>
            <person name="Mohanty A."/>
            <person name="Bharti A.K."/>
            <person name="Gaur A."/>
            <person name="Gupta V."/>
            <person name="Kumar D."/>
            <person name="Ravi V."/>
            <person name="Vij S."/>
            <person name="Kapur A."/>
            <person name="Khurana P."/>
            <person name="Khurana P."/>
            <person name="Khurana J.P."/>
            <person name="Tyagi A.K."/>
            <person name="Gaikwad K."/>
            <person name="Singh A."/>
            <person name="Dalal V."/>
            <person name="Srivastava S."/>
            <person name="Dixit A."/>
            <person name="Pal A.K."/>
            <person name="Ghazi I.A."/>
            <person name="Yadav M."/>
            <person name="Pandit A."/>
            <person name="Bhargava A."/>
            <person name="Sureshbabu K."/>
            <person name="Batra K."/>
            <person name="Sharma T.R."/>
            <person name="Mohapatra T."/>
            <person name="Singh N.K."/>
            <person name="Messing J."/>
            <person name="Nelson A.B."/>
            <person name="Fuks G."/>
            <person name="Kavchok S."/>
            <person name="Keizer G."/>
            <person name="Linton E."/>
            <person name="Llaca V."/>
            <person name="Song R."/>
            <person name="Tanyolac B."/>
            <person name="Young S."/>
            <person name="Ho-Il K."/>
            <person name="Hahn J.H."/>
            <person name="Sangsakoo G."/>
            <person name="Vanavichit A."/>
            <person name="de Mattos Luiz.A.T."/>
            <person name="Zimmer P.D."/>
            <person name="Malone G."/>
            <person name="Dellagostin O."/>
            <person name="de Oliveira A.C."/>
            <person name="Bevan M."/>
            <person name="Bancroft I."/>
            <person name="Minx P."/>
            <person name="Cordum H."/>
            <person name="Wilson R."/>
            <person name="Cheng Z."/>
            <person name="Jin W."/>
            <person name="Jiang J."/>
            <person name="Leong S.A."/>
            <person name="Iwama H."/>
            <person name="Gojobori T."/>
            <person name="Itoh T."/>
            <person name="Niimura Y."/>
            <person name="Fujii Y."/>
            <person name="Habara T."/>
            <person name="Sakai H."/>
            <person name="Sato Y."/>
            <person name="Wilson G."/>
            <person name="Kumar K."/>
            <person name="McCouch S."/>
            <person name="Juretic N."/>
            <person name="Hoen D."/>
            <person name="Wright S."/>
            <person name="Bruskiewich R."/>
            <person name="Bureau T."/>
            <person name="Miyao A."/>
            <person name="Hirochika H."/>
            <person name="Nishikawa T."/>
            <person name="Kadowaki K."/>
            <person name="Sugiura M."/>
            <person name="Burr B."/>
            <person name="Sasaki T."/>
        </authorList>
    </citation>
    <scope>NUCLEOTIDE SEQUENCE [LARGE SCALE GENOMIC DNA]</scope>
    <source>
        <strain evidence="3">cv. Nipponbare</strain>
    </source>
</reference>
<proteinExistence type="predicted"/>
<keyword evidence="3" id="KW-1185">Reference proteome</keyword>
<organism evidence="2 3">
    <name type="scientific">Oryza sativa subsp. japonica</name>
    <name type="common">Rice</name>
    <dbReference type="NCBI Taxonomy" id="39947"/>
    <lineage>
        <taxon>Eukaryota</taxon>
        <taxon>Viridiplantae</taxon>
        <taxon>Streptophyta</taxon>
        <taxon>Embryophyta</taxon>
        <taxon>Tracheophyta</taxon>
        <taxon>Spermatophyta</taxon>
        <taxon>Magnoliopsida</taxon>
        <taxon>Liliopsida</taxon>
        <taxon>Poales</taxon>
        <taxon>Poaceae</taxon>
        <taxon>BOP clade</taxon>
        <taxon>Oryzoideae</taxon>
        <taxon>Oryzeae</taxon>
        <taxon>Oryzinae</taxon>
        <taxon>Oryza</taxon>
        <taxon>Oryza sativa</taxon>
    </lineage>
</organism>
<dbReference type="InParanoid" id="A0A0N7KCV1"/>
<name>A0A0N7KCV1_ORYSJ</name>
<sequence>ILFSFSPGGRGSVRQRRHKEWQPPRGAHPSPDPAGGRAAVAALAWQGWELRRCRPSAKSSGKGGAEVVDGVEAVAHTA</sequence>
<evidence type="ECO:0000313" key="2">
    <source>
        <dbReference type="EMBL" id="BAS71841.1"/>
    </source>
</evidence>